<dbReference type="Proteomes" id="UP000324897">
    <property type="component" value="Unassembled WGS sequence"/>
</dbReference>
<evidence type="ECO:0000313" key="2">
    <source>
        <dbReference type="EMBL" id="TVU02711.1"/>
    </source>
</evidence>
<dbReference type="EMBL" id="RWGY01000288">
    <property type="protein sequence ID" value="TVU02711.1"/>
    <property type="molecule type" value="Genomic_DNA"/>
</dbReference>
<comment type="caution">
    <text evidence="2">The sequence shown here is derived from an EMBL/GenBank/DDBJ whole genome shotgun (WGS) entry which is preliminary data.</text>
</comment>
<keyword evidence="3" id="KW-1185">Reference proteome</keyword>
<dbReference type="Gramene" id="TVU02711">
    <property type="protein sequence ID" value="TVU02711"/>
    <property type="gene ID" value="EJB05_51781"/>
</dbReference>
<feature type="compositionally biased region" description="Pro residues" evidence="1">
    <location>
        <begin position="58"/>
        <end position="67"/>
    </location>
</feature>
<reference evidence="2 3" key="1">
    <citation type="journal article" date="2019" name="Sci. Rep.">
        <title>A high-quality genome of Eragrostis curvula grass provides insights into Poaceae evolution and supports new strategies to enhance forage quality.</title>
        <authorList>
            <person name="Carballo J."/>
            <person name="Santos B.A.C.M."/>
            <person name="Zappacosta D."/>
            <person name="Garbus I."/>
            <person name="Selva J.P."/>
            <person name="Gallo C.A."/>
            <person name="Diaz A."/>
            <person name="Albertini E."/>
            <person name="Caccamo M."/>
            <person name="Echenique V."/>
        </authorList>
    </citation>
    <scope>NUCLEOTIDE SEQUENCE [LARGE SCALE GENOMIC DNA]</scope>
    <source>
        <strain evidence="3">cv. Victoria</strain>
        <tissue evidence="2">Leaf</tissue>
    </source>
</reference>
<accession>A0A5J9SUN8</accession>
<feature type="region of interest" description="Disordered" evidence="1">
    <location>
        <begin position="109"/>
        <end position="128"/>
    </location>
</feature>
<name>A0A5J9SUN8_9POAL</name>
<feature type="compositionally biased region" description="Basic and acidic residues" evidence="1">
    <location>
        <begin position="117"/>
        <end position="128"/>
    </location>
</feature>
<organism evidence="2 3">
    <name type="scientific">Eragrostis curvula</name>
    <name type="common">weeping love grass</name>
    <dbReference type="NCBI Taxonomy" id="38414"/>
    <lineage>
        <taxon>Eukaryota</taxon>
        <taxon>Viridiplantae</taxon>
        <taxon>Streptophyta</taxon>
        <taxon>Embryophyta</taxon>
        <taxon>Tracheophyta</taxon>
        <taxon>Spermatophyta</taxon>
        <taxon>Magnoliopsida</taxon>
        <taxon>Liliopsida</taxon>
        <taxon>Poales</taxon>
        <taxon>Poaceae</taxon>
        <taxon>PACMAD clade</taxon>
        <taxon>Chloridoideae</taxon>
        <taxon>Eragrostideae</taxon>
        <taxon>Eragrostidinae</taxon>
        <taxon>Eragrostis</taxon>
    </lineage>
</organism>
<evidence type="ECO:0000256" key="1">
    <source>
        <dbReference type="SAM" id="MobiDB-lite"/>
    </source>
</evidence>
<feature type="non-terminal residue" evidence="2">
    <location>
        <position position="1"/>
    </location>
</feature>
<feature type="region of interest" description="Disordered" evidence="1">
    <location>
        <begin position="16"/>
        <end position="73"/>
    </location>
</feature>
<dbReference type="AlphaFoldDB" id="A0A5J9SUN8"/>
<protein>
    <submittedName>
        <fullName evidence="2">Uncharacterized protein</fullName>
    </submittedName>
</protein>
<evidence type="ECO:0000313" key="3">
    <source>
        <dbReference type="Proteomes" id="UP000324897"/>
    </source>
</evidence>
<feature type="compositionally biased region" description="Polar residues" evidence="1">
    <location>
        <begin position="29"/>
        <end position="39"/>
    </location>
</feature>
<sequence length="286" mass="31189">RSILTVALLFAPDRGRRSPALSVPLAQGQLHTSSPSSSRLAPEPPHPSSPSPSRLAAVPPPPSPCSPKPEAGIQLPSTAIWNRRGNLSALQSFTSNMMGGFHAELREAREKRRGQRRKEGESMEKANVEDKGKKINLNFSGALLKTGRSLRRPPSLPETLARIERRLLGPPAAGVAGCTLIRLRAQHHRGAGWSATATRIFWVSQIPAPPRIQRLHPTLHHHAQPDLQLGFMLDVGAIRIYAFGAASTICLQMHFIHLICSRLQCTHPNNFAMVFAACYGPLQVKG</sequence>
<gene>
    <name evidence="2" type="ORF">EJB05_51781</name>
</gene>
<proteinExistence type="predicted"/>